<dbReference type="EMBL" id="JAQIZT010000018">
    <property type="protein sequence ID" value="KAJ6958124.1"/>
    <property type="molecule type" value="Genomic_DNA"/>
</dbReference>
<evidence type="ECO:0000256" key="6">
    <source>
        <dbReference type="SAM" id="Phobius"/>
    </source>
</evidence>
<feature type="transmembrane region" description="Helical" evidence="6">
    <location>
        <begin position="485"/>
        <end position="506"/>
    </location>
</feature>
<evidence type="ECO:0000256" key="4">
    <source>
        <dbReference type="ARBA" id="ARBA00022989"/>
    </source>
</evidence>
<reference evidence="8 9" key="1">
    <citation type="journal article" date="2023" name="Mol. Ecol. Resour.">
        <title>Chromosome-level genome assembly of a triploid poplar Populus alba 'Berolinensis'.</title>
        <authorList>
            <person name="Chen S."/>
            <person name="Yu Y."/>
            <person name="Wang X."/>
            <person name="Wang S."/>
            <person name="Zhang T."/>
            <person name="Zhou Y."/>
            <person name="He R."/>
            <person name="Meng N."/>
            <person name="Wang Y."/>
            <person name="Liu W."/>
            <person name="Liu Z."/>
            <person name="Liu J."/>
            <person name="Guo Q."/>
            <person name="Huang H."/>
            <person name="Sederoff R.R."/>
            <person name="Wang G."/>
            <person name="Qu G."/>
            <person name="Chen S."/>
        </authorList>
    </citation>
    <scope>NUCLEOTIDE SEQUENCE [LARGE SCALE GENOMIC DNA]</scope>
    <source>
        <strain evidence="8">SC-2020</strain>
    </source>
</reference>
<dbReference type="Proteomes" id="UP001164929">
    <property type="component" value="Chromosome 18"/>
</dbReference>
<feature type="domain" description="EamA" evidence="7">
    <location>
        <begin position="10"/>
        <end position="144"/>
    </location>
</feature>
<comment type="similarity">
    <text evidence="2">Belongs to the drug/metabolite transporter (DMT) superfamily. Plant drug/metabolite exporter (P-DME) (TC 2.A.7.4) family.</text>
</comment>
<protein>
    <submittedName>
        <fullName evidence="8">WAT1-related protein</fullName>
    </submittedName>
</protein>
<dbReference type="GO" id="GO:0022857">
    <property type="term" value="F:transmembrane transporter activity"/>
    <property type="evidence" value="ECO:0007669"/>
    <property type="project" value="InterPro"/>
</dbReference>
<dbReference type="Pfam" id="PF00892">
    <property type="entry name" value="EamA"/>
    <property type="match status" value="2"/>
</dbReference>
<evidence type="ECO:0000256" key="1">
    <source>
        <dbReference type="ARBA" id="ARBA00004141"/>
    </source>
</evidence>
<feature type="transmembrane region" description="Helical" evidence="6">
    <location>
        <begin position="133"/>
        <end position="150"/>
    </location>
</feature>
<comment type="subcellular location">
    <subcellularLocation>
        <location evidence="1">Membrane</location>
        <topology evidence="1">Multi-pass membrane protein</topology>
    </subcellularLocation>
</comment>
<dbReference type="InterPro" id="IPR030184">
    <property type="entry name" value="WAT1-related"/>
</dbReference>
<feature type="transmembrane region" description="Helical" evidence="6">
    <location>
        <begin position="12"/>
        <end position="35"/>
    </location>
</feature>
<gene>
    <name evidence="8" type="ORF">NC653_039931</name>
</gene>
<evidence type="ECO:0000313" key="9">
    <source>
        <dbReference type="Proteomes" id="UP001164929"/>
    </source>
</evidence>
<keyword evidence="3 6" id="KW-0812">Transmembrane</keyword>
<accession>A0AAD6LD16</accession>
<dbReference type="InterPro" id="IPR000620">
    <property type="entry name" value="EamA_dom"/>
</dbReference>
<dbReference type="GO" id="GO:0016020">
    <property type="term" value="C:membrane"/>
    <property type="evidence" value="ECO:0007669"/>
    <property type="project" value="UniProtKB-SubCell"/>
</dbReference>
<organism evidence="8 9">
    <name type="scientific">Populus alba x Populus x berolinensis</name>
    <dbReference type="NCBI Taxonomy" id="444605"/>
    <lineage>
        <taxon>Eukaryota</taxon>
        <taxon>Viridiplantae</taxon>
        <taxon>Streptophyta</taxon>
        <taxon>Embryophyta</taxon>
        <taxon>Tracheophyta</taxon>
        <taxon>Spermatophyta</taxon>
        <taxon>Magnoliopsida</taxon>
        <taxon>eudicotyledons</taxon>
        <taxon>Gunneridae</taxon>
        <taxon>Pentapetalae</taxon>
        <taxon>rosids</taxon>
        <taxon>fabids</taxon>
        <taxon>Malpighiales</taxon>
        <taxon>Salicaceae</taxon>
        <taxon>Saliceae</taxon>
        <taxon>Populus</taxon>
    </lineage>
</organism>
<dbReference type="SUPFAM" id="SSF103481">
    <property type="entry name" value="Multidrug resistance efflux transporter EmrE"/>
    <property type="match status" value="2"/>
</dbReference>
<dbReference type="InterPro" id="IPR037185">
    <property type="entry name" value="EmrE-like"/>
</dbReference>
<dbReference type="AlphaFoldDB" id="A0AAD6LD16"/>
<comment type="caution">
    <text evidence="8">The sequence shown here is derived from an EMBL/GenBank/DDBJ whole genome shotgun (WGS) entry which is preliminary data.</text>
</comment>
<dbReference type="PANTHER" id="PTHR31218">
    <property type="entry name" value="WAT1-RELATED PROTEIN"/>
    <property type="match status" value="1"/>
</dbReference>
<evidence type="ECO:0000256" key="5">
    <source>
        <dbReference type="ARBA" id="ARBA00023136"/>
    </source>
</evidence>
<feature type="transmembrane region" description="Helical" evidence="6">
    <location>
        <begin position="266"/>
        <end position="285"/>
    </location>
</feature>
<feature type="transmembrane region" description="Helical" evidence="6">
    <location>
        <begin position="41"/>
        <end position="59"/>
    </location>
</feature>
<feature type="transmembrane region" description="Helical" evidence="6">
    <location>
        <begin position="235"/>
        <end position="259"/>
    </location>
</feature>
<feature type="domain" description="EamA" evidence="7">
    <location>
        <begin position="172"/>
        <end position="310"/>
    </location>
</feature>
<keyword evidence="4 6" id="KW-1133">Transmembrane helix</keyword>
<feature type="transmembrane region" description="Helical" evidence="6">
    <location>
        <begin position="102"/>
        <end position="121"/>
    </location>
</feature>
<evidence type="ECO:0000259" key="7">
    <source>
        <dbReference type="Pfam" id="PF00892"/>
    </source>
</evidence>
<feature type="transmembrane region" description="Helical" evidence="6">
    <location>
        <begin position="452"/>
        <end position="473"/>
    </location>
</feature>
<name>A0AAD6LD16_9ROSI</name>
<evidence type="ECO:0000256" key="3">
    <source>
        <dbReference type="ARBA" id="ARBA00022692"/>
    </source>
</evidence>
<feature type="transmembrane region" description="Helical" evidence="6">
    <location>
        <begin position="291"/>
        <end position="310"/>
    </location>
</feature>
<sequence>MGAFEDSKPALAMLGMQFSYAIVSLITRAALIQGMNPRVFVVYRQAIATVFIAPLAHFSRKSGGTSMGLRSFSLVFSASLIGVTINQNVFAEGLYLASSSMASAMGNLVPAITFVMAFLIGLEKINIRSFRSIAKIVGTVICVSGAISMALLRGPKLLNTTIFESGGEDWLLGCLLIFASTVCWSIWLILQVPVTASYPDHLSLSAWLCFLATLQSGILTLFLEKDLDAWKLHSYLEVAGCLFTGIIGSGISFFVQAWVISQRGPLFSAMFNPLSTVIVTVLAAIFLHEEIYTGSLIGAVAVITGLYIVLWGKAKDFIKEEDEVDPKLEIDERQTVKITIEESRGVEPFLEEPLLSDKSNDIEESKRFIILGISLSPSADTWFNDSLVHVRALHAREMRMEKTNIRSLRSIGKIVGHVSVGEMSMALLKGPKLLNTELLPIKSSSTGSGSKTWLLGSIILFGNSCSIVIWKIVQVPISARCPDPLLSTVWILLVAIVVISGFYMVISGQASDQQEIKQETNFVPQADGTNIQQGSMDESSGHNICKKTFGSATSI</sequence>
<keyword evidence="5 6" id="KW-0472">Membrane</keyword>
<feature type="transmembrane region" description="Helical" evidence="6">
    <location>
        <begin position="170"/>
        <end position="190"/>
    </location>
</feature>
<feature type="transmembrane region" description="Helical" evidence="6">
    <location>
        <begin position="202"/>
        <end position="223"/>
    </location>
</feature>
<evidence type="ECO:0000256" key="2">
    <source>
        <dbReference type="ARBA" id="ARBA00007635"/>
    </source>
</evidence>
<proteinExistence type="inferred from homology"/>
<keyword evidence="9" id="KW-1185">Reference proteome</keyword>
<evidence type="ECO:0000313" key="8">
    <source>
        <dbReference type="EMBL" id="KAJ6958124.1"/>
    </source>
</evidence>